<evidence type="ECO:0000313" key="2">
    <source>
        <dbReference type="Proteomes" id="UP000053989"/>
    </source>
</evidence>
<dbReference type="HOGENOM" id="CLU_1272921_0_0_1"/>
<dbReference type="EMBL" id="KN822153">
    <property type="protein sequence ID" value="KIM54527.1"/>
    <property type="molecule type" value="Genomic_DNA"/>
</dbReference>
<keyword evidence="2" id="KW-1185">Reference proteome</keyword>
<dbReference type="AlphaFoldDB" id="A0A0C2ZPJ9"/>
<reference evidence="2" key="2">
    <citation type="submission" date="2015-01" db="EMBL/GenBank/DDBJ databases">
        <title>Evolutionary Origins and Diversification of the Mycorrhizal Mutualists.</title>
        <authorList>
            <consortium name="DOE Joint Genome Institute"/>
            <consortium name="Mycorrhizal Genomics Consortium"/>
            <person name="Kohler A."/>
            <person name="Kuo A."/>
            <person name="Nagy L.G."/>
            <person name="Floudas D."/>
            <person name="Copeland A."/>
            <person name="Barry K.W."/>
            <person name="Cichocki N."/>
            <person name="Veneault-Fourrey C."/>
            <person name="LaButti K."/>
            <person name="Lindquist E.A."/>
            <person name="Lipzen A."/>
            <person name="Lundell T."/>
            <person name="Morin E."/>
            <person name="Murat C."/>
            <person name="Riley R."/>
            <person name="Ohm R."/>
            <person name="Sun H."/>
            <person name="Tunlid A."/>
            <person name="Henrissat B."/>
            <person name="Grigoriev I.V."/>
            <person name="Hibbett D.S."/>
            <person name="Martin F."/>
        </authorList>
    </citation>
    <scope>NUCLEOTIDE SEQUENCE [LARGE SCALE GENOMIC DNA]</scope>
    <source>
        <strain evidence="2">Foug A</strain>
    </source>
</reference>
<organism evidence="1 2">
    <name type="scientific">Scleroderma citrinum Foug A</name>
    <dbReference type="NCBI Taxonomy" id="1036808"/>
    <lineage>
        <taxon>Eukaryota</taxon>
        <taxon>Fungi</taxon>
        <taxon>Dikarya</taxon>
        <taxon>Basidiomycota</taxon>
        <taxon>Agaricomycotina</taxon>
        <taxon>Agaricomycetes</taxon>
        <taxon>Agaricomycetidae</taxon>
        <taxon>Boletales</taxon>
        <taxon>Sclerodermatineae</taxon>
        <taxon>Sclerodermataceae</taxon>
        <taxon>Scleroderma</taxon>
    </lineage>
</organism>
<accession>A0A0C2ZPJ9</accession>
<sequence length="217" mass="24239">MRGKLLVKHQCGGLGLRSAWRSNLQDVWPANETTYSSQRAICKRTETTLQTDMACFIGIKPEAKNTHPRTGNKPSTTKRCMVTLYTGRLALCADSPLGTLSEQNASMHVDRMHFPGHLQYALKRKLGIGMTHATNELDSTTQGCIVHVGYHSNPEQAKLFSRIHRATEDLYRLKYLIWSRSVCEASAKCRAYSGLLGGFLNYSSSTDEAQARRTRAT</sequence>
<evidence type="ECO:0000313" key="1">
    <source>
        <dbReference type="EMBL" id="KIM54527.1"/>
    </source>
</evidence>
<name>A0A0C2ZPJ9_9AGAM</name>
<gene>
    <name evidence="1" type="ORF">SCLCIDRAFT_374263</name>
</gene>
<reference evidence="1 2" key="1">
    <citation type="submission" date="2014-04" db="EMBL/GenBank/DDBJ databases">
        <authorList>
            <consortium name="DOE Joint Genome Institute"/>
            <person name="Kuo A."/>
            <person name="Kohler A."/>
            <person name="Nagy L.G."/>
            <person name="Floudas D."/>
            <person name="Copeland A."/>
            <person name="Barry K.W."/>
            <person name="Cichocki N."/>
            <person name="Veneault-Fourrey C."/>
            <person name="LaButti K."/>
            <person name="Lindquist E.A."/>
            <person name="Lipzen A."/>
            <person name="Lundell T."/>
            <person name="Morin E."/>
            <person name="Murat C."/>
            <person name="Sun H."/>
            <person name="Tunlid A."/>
            <person name="Henrissat B."/>
            <person name="Grigoriev I.V."/>
            <person name="Hibbett D.S."/>
            <person name="Martin F."/>
            <person name="Nordberg H.P."/>
            <person name="Cantor M.N."/>
            <person name="Hua S.X."/>
        </authorList>
    </citation>
    <scope>NUCLEOTIDE SEQUENCE [LARGE SCALE GENOMIC DNA]</scope>
    <source>
        <strain evidence="1 2">Foug A</strain>
    </source>
</reference>
<protein>
    <submittedName>
        <fullName evidence="1">Uncharacterized protein</fullName>
    </submittedName>
</protein>
<proteinExistence type="predicted"/>
<dbReference type="InParanoid" id="A0A0C2ZPJ9"/>
<dbReference type="Proteomes" id="UP000053989">
    <property type="component" value="Unassembled WGS sequence"/>
</dbReference>